<name>A0AAE1YAF5_9LAMI</name>
<gene>
    <name evidence="3" type="ORF">Salat_1420300</name>
</gene>
<evidence type="ECO:0000313" key="3">
    <source>
        <dbReference type="EMBL" id="KAK4426517.1"/>
    </source>
</evidence>
<evidence type="ECO:0000313" key="4">
    <source>
        <dbReference type="Proteomes" id="UP001293254"/>
    </source>
</evidence>
<dbReference type="Pfam" id="PF04937">
    <property type="entry name" value="DUF659"/>
    <property type="match status" value="1"/>
</dbReference>
<reference evidence="3" key="1">
    <citation type="submission" date="2020-06" db="EMBL/GenBank/DDBJ databases">
        <authorList>
            <person name="Li T."/>
            <person name="Hu X."/>
            <person name="Zhang T."/>
            <person name="Song X."/>
            <person name="Zhang H."/>
            <person name="Dai N."/>
            <person name="Sheng W."/>
            <person name="Hou X."/>
            <person name="Wei L."/>
        </authorList>
    </citation>
    <scope>NUCLEOTIDE SEQUENCE</scope>
    <source>
        <strain evidence="3">3651</strain>
        <tissue evidence="3">Leaf</tissue>
    </source>
</reference>
<dbReference type="InterPro" id="IPR007021">
    <property type="entry name" value="DUF659"/>
</dbReference>
<comment type="caution">
    <text evidence="3">The sequence shown here is derived from an EMBL/GenBank/DDBJ whole genome shotgun (WGS) entry which is preliminary data.</text>
</comment>
<organism evidence="3 4">
    <name type="scientific">Sesamum alatum</name>
    <dbReference type="NCBI Taxonomy" id="300844"/>
    <lineage>
        <taxon>Eukaryota</taxon>
        <taxon>Viridiplantae</taxon>
        <taxon>Streptophyta</taxon>
        <taxon>Embryophyta</taxon>
        <taxon>Tracheophyta</taxon>
        <taxon>Spermatophyta</taxon>
        <taxon>Magnoliopsida</taxon>
        <taxon>eudicotyledons</taxon>
        <taxon>Gunneridae</taxon>
        <taxon>Pentapetalae</taxon>
        <taxon>asterids</taxon>
        <taxon>lamiids</taxon>
        <taxon>Lamiales</taxon>
        <taxon>Pedaliaceae</taxon>
        <taxon>Sesamum</taxon>
    </lineage>
</organism>
<dbReference type="Proteomes" id="UP001293254">
    <property type="component" value="Unassembled WGS sequence"/>
</dbReference>
<keyword evidence="4" id="KW-1185">Reference proteome</keyword>
<sequence>MDAIPHFDDIAEEQEQWEALQQNISYGKRPSSFFVGGGSSQSVARRMPQKKPKRIGPIDLFFTQDADEYGPGIKSPSYHEVRVTYLKKELEHTRTILRENDETRAKYGWSLMADGWSDRKQRRLINFRVNDPKGTKFIESVDGSSYAHTGAKMFESLDS</sequence>
<dbReference type="PANTHER" id="PTHR32166">
    <property type="entry name" value="OSJNBA0013A04.12 PROTEIN"/>
    <property type="match status" value="1"/>
</dbReference>
<protein>
    <recommendedName>
        <fullName evidence="2">DUF659 domain-containing protein</fullName>
    </recommendedName>
</protein>
<dbReference type="PANTHER" id="PTHR32166:SF122">
    <property type="entry name" value="OS09G0499600 PROTEIN"/>
    <property type="match status" value="1"/>
</dbReference>
<feature type="region of interest" description="Disordered" evidence="1">
    <location>
        <begin position="31"/>
        <end position="50"/>
    </location>
</feature>
<feature type="domain" description="DUF659" evidence="2">
    <location>
        <begin position="76"/>
        <end position="158"/>
    </location>
</feature>
<evidence type="ECO:0000256" key="1">
    <source>
        <dbReference type="SAM" id="MobiDB-lite"/>
    </source>
</evidence>
<dbReference type="EMBL" id="JACGWO010000005">
    <property type="protein sequence ID" value="KAK4426517.1"/>
    <property type="molecule type" value="Genomic_DNA"/>
</dbReference>
<dbReference type="AlphaFoldDB" id="A0AAE1YAF5"/>
<evidence type="ECO:0000259" key="2">
    <source>
        <dbReference type="Pfam" id="PF04937"/>
    </source>
</evidence>
<reference evidence="3" key="2">
    <citation type="journal article" date="2024" name="Plant">
        <title>Genomic evolution and insights into agronomic trait innovations of Sesamum species.</title>
        <authorList>
            <person name="Miao H."/>
            <person name="Wang L."/>
            <person name="Qu L."/>
            <person name="Liu H."/>
            <person name="Sun Y."/>
            <person name="Le M."/>
            <person name="Wang Q."/>
            <person name="Wei S."/>
            <person name="Zheng Y."/>
            <person name="Lin W."/>
            <person name="Duan Y."/>
            <person name="Cao H."/>
            <person name="Xiong S."/>
            <person name="Wang X."/>
            <person name="Wei L."/>
            <person name="Li C."/>
            <person name="Ma Q."/>
            <person name="Ju M."/>
            <person name="Zhao R."/>
            <person name="Li G."/>
            <person name="Mu C."/>
            <person name="Tian Q."/>
            <person name="Mei H."/>
            <person name="Zhang T."/>
            <person name="Gao T."/>
            <person name="Zhang H."/>
        </authorList>
    </citation>
    <scope>NUCLEOTIDE SEQUENCE</scope>
    <source>
        <strain evidence="3">3651</strain>
    </source>
</reference>
<proteinExistence type="predicted"/>
<accession>A0AAE1YAF5</accession>